<evidence type="ECO:0000256" key="1">
    <source>
        <dbReference type="ARBA" id="ARBA00023125"/>
    </source>
</evidence>
<dbReference type="Gene3D" id="1.10.10.10">
    <property type="entry name" value="Winged helix-like DNA-binding domain superfamily/Winged helix DNA-binding domain"/>
    <property type="match status" value="1"/>
</dbReference>
<dbReference type="GO" id="GO:0003677">
    <property type="term" value="F:DNA binding"/>
    <property type="evidence" value="ECO:0007669"/>
    <property type="project" value="UniProtKB-KW"/>
</dbReference>
<dbReference type="InterPro" id="IPR011991">
    <property type="entry name" value="ArsR-like_HTH"/>
</dbReference>
<proteinExistence type="predicted"/>
<dbReference type="AlphaFoldDB" id="A0A5S3R6T5"/>
<dbReference type="Pfam" id="PF12840">
    <property type="entry name" value="HTH_20"/>
    <property type="match status" value="1"/>
</dbReference>
<dbReference type="RefSeq" id="WP_138600765.1">
    <property type="nucleotide sequence ID" value="NZ_VCIA01000001.1"/>
</dbReference>
<reference evidence="2 3" key="1">
    <citation type="submission" date="2019-05" db="EMBL/GenBank/DDBJ databases">
        <title>Genomic analysis of Lentibacillus sp. NKC220-2.</title>
        <authorList>
            <person name="Oh Y.J."/>
        </authorList>
    </citation>
    <scope>NUCLEOTIDE SEQUENCE [LARGE SCALE GENOMIC DNA]</scope>
    <source>
        <strain evidence="2 3">NKC220-2</strain>
    </source>
</reference>
<comment type="caution">
    <text evidence="2">The sequence shown here is derived from an EMBL/GenBank/DDBJ whole genome shotgun (WGS) entry which is preliminary data.</text>
</comment>
<dbReference type="OrthoDB" id="2729610at2"/>
<dbReference type="Proteomes" id="UP000306980">
    <property type="component" value="Unassembled WGS sequence"/>
</dbReference>
<dbReference type="InterPro" id="IPR036388">
    <property type="entry name" value="WH-like_DNA-bd_sf"/>
</dbReference>
<dbReference type="CDD" id="cd00090">
    <property type="entry name" value="HTH_ARSR"/>
    <property type="match status" value="1"/>
</dbReference>
<evidence type="ECO:0000313" key="3">
    <source>
        <dbReference type="Proteomes" id="UP000306980"/>
    </source>
</evidence>
<dbReference type="SUPFAM" id="SSF46785">
    <property type="entry name" value="Winged helix' DNA-binding domain"/>
    <property type="match status" value="1"/>
</dbReference>
<evidence type="ECO:0000313" key="2">
    <source>
        <dbReference type="EMBL" id="TMN20963.1"/>
    </source>
</evidence>
<dbReference type="Gene3D" id="3.30.1380.20">
    <property type="entry name" value="Trafficking protein particle complex subunit 3"/>
    <property type="match status" value="1"/>
</dbReference>
<name>A0A5S3R6T5_9BACI</name>
<accession>A0A5S3R6T5</accession>
<dbReference type="EMBL" id="VCIA01000001">
    <property type="protein sequence ID" value="TMN20963.1"/>
    <property type="molecule type" value="Genomic_DNA"/>
</dbReference>
<keyword evidence="1" id="KW-0238">DNA-binding</keyword>
<organism evidence="2 3">
    <name type="scientific">Lentibacillus cibarius</name>
    <dbReference type="NCBI Taxonomy" id="2583219"/>
    <lineage>
        <taxon>Bacteria</taxon>
        <taxon>Bacillati</taxon>
        <taxon>Bacillota</taxon>
        <taxon>Bacilli</taxon>
        <taxon>Bacillales</taxon>
        <taxon>Bacillaceae</taxon>
        <taxon>Lentibacillus</taxon>
    </lineage>
</organism>
<dbReference type="InterPro" id="IPR036390">
    <property type="entry name" value="WH_DNA-bd_sf"/>
</dbReference>
<sequence>MEQTLKVTNVMSDPTRYNIYQYMIKHHRNVSAAEIAKAFEIHTNVARLHLSKLEDVHMVESYSEKTGKGGRPSRRYHISDEVIELNFPYRDYKLLSSIAIESFAELGEAGQQALYNTGKKYGTNIINRDQQGHTSIELTTEQKLYILEDAGDMLGMYPEFHYNEAQNMITFTIKNCPFKEIALNNQATICHMHHAFLKGMLEALFEDIQLLETENMFEGCENCSYLAKLATV</sequence>
<gene>
    <name evidence="2" type="ORF">FFL34_01680</name>
</gene>
<protein>
    <submittedName>
        <fullName evidence="2">Transcriptional regulator</fullName>
    </submittedName>
</protein>